<reference evidence="2" key="1">
    <citation type="submission" date="2020-07" db="EMBL/GenBank/DDBJ databases">
        <title>Acinetobacter junii strain YR7 chromosome and plasmid pNDM-YR7.</title>
        <authorList>
            <person name="Tang B."/>
        </authorList>
    </citation>
    <scope>NUCLEOTIDE SEQUENCE</scope>
    <source>
        <strain evidence="2">YR7</strain>
    </source>
</reference>
<protein>
    <submittedName>
        <fullName evidence="2">Alpha/beta fold hydrolase</fullName>
    </submittedName>
</protein>
<name>A0AAX1ML81_ACIJU</name>
<dbReference type="InterPro" id="IPR029058">
    <property type="entry name" value="AB_hydrolase_fold"/>
</dbReference>
<dbReference type="PROSITE" id="PS51257">
    <property type="entry name" value="PROKAR_LIPOPROTEIN"/>
    <property type="match status" value="1"/>
</dbReference>
<dbReference type="GO" id="GO:0016787">
    <property type="term" value="F:hydrolase activity"/>
    <property type="evidence" value="ECO:0007669"/>
    <property type="project" value="UniProtKB-KW"/>
</dbReference>
<dbReference type="AlphaFoldDB" id="A0AAX1ML81"/>
<evidence type="ECO:0000313" key="3">
    <source>
        <dbReference type="Proteomes" id="UP000679388"/>
    </source>
</evidence>
<dbReference type="PANTHER" id="PTHR37946">
    <property type="entry name" value="SLL1969 PROTEIN"/>
    <property type="match status" value="1"/>
</dbReference>
<dbReference type="GeneID" id="70092215"/>
<dbReference type="Gene3D" id="3.40.50.1820">
    <property type="entry name" value="alpha/beta hydrolase"/>
    <property type="match status" value="1"/>
</dbReference>
<feature type="domain" description="AB hydrolase-1" evidence="1">
    <location>
        <begin position="356"/>
        <end position="615"/>
    </location>
</feature>
<proteinExistence type="predicted"/>
<sequence length="628" mass="72125">MRYLSIFLTLSSVFTLTSCQTINLKEQKLSASLQSKVDNFLITNKFSYQTDNFLYLIKSNQTQCLNDVEECVSRIRQINDDKDDVYAAISEIYLAKAIEINTDKCSHLPDKAICIDQKIQYLDKSLRYSYVYLFKSKSSAQDRIFDYRLNQVRIIYNVSISQMLTNLYLKNASLNNFSLNPYRYHINKQNYSALNTLKLKSFKSSYNMNFSGFNIINRQDGLGAEFVAERDEEKIEPKFILNPREYYKNKSNPNIHEPKFFPITAIAFPKENSSIAEILDQSDFEIQLFDPFKTKRVDIEGHSYYLTGNYSAPYGAWLSKYNLGALGYWSLIDKERNLIMPHLYMLEPYNPNKRVIVLIHGLASSPEAWVSLTNDIIGADDLRDNYQVWNVFYSTNMPIVESRYQIYSLLQQAFLNMDDSSRAAKDAVLIGHSMGGVISRLLVSEADISSIAYQKMNGAQQAQYQREPSIKERFEFKPISQFSRAIFIAAPHQGTQYADRWFTKFARKIIRLPNDFYSAVEQRQVQIKTTQKGMIENGASDLSLGSNFMTLTKQIQPKSTVLYHSIIGNATSSNSIEQSTDGIVPYRSSHLNGASSEMVIHGGHSIQETPEAVLEIRRILRLHIKDIK</sequence>
<dbReference type="SUPFAM" id="SSF53474">
    <property type="entry name" value="alpha/beta-Hydrolases"/>
    <property type="match status" value="1"/>
</dbReference>
<evidence type="ECO:0000259" key="1">
    <source>
        <dbReference type="Pfam" id="PF12697"/>
    </source>
</evidence>
<dbReference type="EMBL" id="CP059558">
    <property type="protein sequence ID" value="QUY37861.1"/>
    <property type="molecule type" value="Genomic_DNA"/>
</dbReference>
<dbReference type="Pfam" id="PF12697">
    <property type="entry name" value="Abhydrolase_6"/>
    <property type="match status" value="1"/>
</dbReference>
<dbReference type="RefSeq" id="WP_212639447.1">
    <property type="nucleotide sequence ID" value="NZ_CP059558.1"/>
</dbReference>
<evidence type="ECO:0000313" key="2">
    <source>
        <dbReference type="EMBL" id="QUY37861.1"/>
    </source>
</evidence>
<dbReference type="InterPro" id="IPR000073">
    <property type="entry name" value="AB_hydrolase_1"/>
</dbReference>
<keyword evidence="2" id="KW-0378">Hydrolase</keyword>
<dbReference type="Proteomes" id="UP000679388">
    <property type="component" value="Chromosome"/>
</dbReference>
<gene>
    <name evidence="2" type="ORF">H2677_06805</name>
</gene>
<organism evidence="2 3">
    <name type="scientific">Acinetobacter junii</name>
    <dbReference type="NCBI Taxonomy" id="40215"/>
    <lineage>
        <taxon>Bacteria</taxon>
        <taxon>Pseudomonadati</taxon>
        <taxon>Pseudomonadota</taxon>
        <taxon>Gammaproteobacteria</taxon>
        <taxon>Moraxellales</taxon>
        <taxon>Moraxellaceae</taxon>
        <taxon>Acinetobacter</taxon>
    </lineage>
</organism>
<dbReference type="PANTHER" id="PTHR37946:SF1">
    <property type="entry name" value="SLL1969 PROTEIN"/>
    <property type="match status" value="1"/>
</dbReference>
<accession>A0AAX1ML81</accession>